<evidence type="ECO:0000313" key="15">
    <source>
        <dbReference type="Proteomes" id="UP000830671"/>
    </source>
</evidence>
<reference evidence="14" key="1">
    <citation type="journal article" date="2021" name="Mol. Plant Microbe Interact.">
        <title>Complete Genome Sequence of the Plant-Pathogenic Fungus Colletotrichum lupini.</title>
        <authorList>
            <person name="Baroncelli R."/>
            <person name="Pensec F."/>
            <person name="Da Lio D."/>
            <person name="Boufleur T."/>
            <person name="Vicente I."/>
            <person name="Sarrocco S."/>
            <person name="Picot A."/>
            <person name="Baraldi E."/>
            <person name="Sukno S."/>
            <person name="Thon M."/>
            <person name="Le Floch G."/>
        </authorList>
    </citation>
    <scope>NUCLEOTIDE SEQUENCE</scope>
    <source>
        <strain evidence="14">IMI 504893</strain>
    </source>
</reference>
<dbReference type="FunFam" id="3.40.1170.60:FF:000008">
    <property type="entry name" value="DNA polymerase eta subunit"/>
    <property type="match status" value="1"/>
</dbReference>
<evidence type="ECO:0000256" key="3">
    <source>
        <dbReference type="ARBA" id="ARBA00022679"/>
    </source>
</evidence>
<dbReference type="GO" id="GO:0003887">
    <property type="term" value="F:DNA-directed DNA polymerase activity"/>
    <property type="evidence" value="ECO:0007669"/>
    <property type="project" value="TreeGrafter"/>
</dbReference>
<dbReference type="InterPro" id="IPR043128">
    <property type="entry name" value="Rev_trsase/Diguanyl_cyclase"/>
</dbReference>
<dbReference type="Pfam" id="PF00817">
    <property type="entry name" value="IMS"/>
    <property type="match status" value="1"/>
</dbReference>
<evidence type="ECO:0000259" key="13">
    <source>
        <dbReference type="PROSITE" id="PS50173"/>
    </source>
</evidence>
<dbReference type="Gene3D" id="1.10.150.20">
    <property type="entry name" value="5' to 3' exonuclease, C-terminal subdomain"/>
    <property type="match status" value="1"/>
</dbReference>
<name>A0A9Q8T3I0_9PEZI</name>
<dbReference type="AlphaFoldDB" id="A0A9Q8T3I0"/>
<dbReference type="KEGG" id="clup:CLUP02_13135"/>
<keyword evidence="15" id="KW-1185">Reference proteome</keyword>
<dbReference type="Pfam" id="PF11799">
    <property type="entry name" value="IMS_C"/>
    <property type="match status" value="1"/>
</dbReference>
<keyword evidence="5" id="KW-0227">DNA damage</keyword>
<feature type="compositionally biased region" description="Polar residues" evidence="12">
    <location>
        <begin position="633"/>
        <end position="658"/>
    </location>
</feature>
<accession>A0A9Q8T3I0</accession>
<dbReference type="Gene3D" id="3.40.1170.60">
    <property type="match status" value="1"/>
</dbReference>
<dbReference type="InterPro" id="IPR036237">
    <property type="entry name" value="Xyl_isomerase-like_sf"/>
</dbReference>
<dbReference type="InterPro" id="IPR036775">
    <property type="entry name" value="DNA_pol_Y-fam_lit_finger_sf"/>
</dbReference>
<dbReference type="GO" id="GO:0005634">
    <property type="term" value="C:nucleus"/>
    <property type="evidence" value="ECO:0007669"/>
    <property type="project" value="UniProtKB-SubCell"/>
</dbReference>
<dbReference type="GO" id="GO:0005657">
    <property type="term" value="C:replication fork"/>
    <property type="evidence" value="ECO:0007669"/>
    <property type="project" value="UniProtKB-ARBA"/>
</dbReference>
<dbReference type="GO" id="GO:0009314">
    <property type="term" value="P:response to radiation"/>
    <property type="evidence" value="ECO:0007669"/>
    <property type="project" value="TreeGrafter"/>
</dbReference>
<keyword evidence="4" id="KW-0479">Metal-binding</keyword>
<evidence type="ECO:0000256" key="5">
    <source>
        <dbReference type="ARBA" id="ARBA00022763"/>
    </source>
</evidence>
<feature type="region of interest" description="Disordered" evidence="12">
    <location>
        <begin position="600"/>
        <end position="658"/>
    </location>
</feature>
<dbReference type="EMBL" id="CP019479">
    <property type="protein sequence ID" value="UQC87617.1"/>
    <property type="molecule type" value="Genomic_DNA"/>
</dbReference>
<feature type="domain" description="UmuC" evidence="13">
    <location>
        <begin position="150"/>
        <end position="412"/>
    </location>
</feature>
<dbReference type="GO" id="GO:0042276">
    <property type="term" value="P:error-prone translesion synthesis"/>
    <property type="evidence" value="ECO:0007669"/>
    <property type="project" value="TreeGrafter"/>
</dbReference>
<evidence type="ECO:0000256" key="1">
    <source>
        <dbReference type="ARBA" id="ARBA00004123"/>
    </source>
</evidence>
<dbReference type="InterPro" id="IPR017961">
    <property type="entry name" value="DNA_pol_Y-fam_little_finger"/>
</dbReference>
<evidence type="ECO:0000256" key="2">
    <source>
        <dbReference type="ARBA" id="ARBA00004173"/>
    </source>
</evidence>
<gene>
    <name evidence="14" type="ORF">CLUP02_13135</name>
</gene>
<dbReference type="GeneID" id="73347089"/>
<dbReference type="GO" id="GO:0006281">
    <property type="term" value="P:DNA repair"/>
    <property type="evidence" value="ECO:0007669"/>
    <property type="project" value="UniProtKB-KW"/>
</dbReference>
<organism evidence="14 15">
    <name type="scientific">Colletotrichum lupini</name>
    <dbReference type="NCBI Taxonomy" id="145971"/>
    <lineage>
        <taxon>Eukaryota</taxon>
        <taxon>Fungi</taxon>
        <taxon>Dikarya</taxon>
        <taxon>Ascomycota</taxon>
        <taxon>Pezizomycotina</taxon>
        <taxon>Sordariomycetes</taxon>
        <taxon>Hypocreomycetidae</taxon>
        <taxon>Glomerellales</taxon>
        <taxon>Glomerellaceae</taxon>
        <taxon>Colletotrichum</taxon>
        <taxon>Colletotrichum acutatum species complex</taxon>
    </lineage>
</organism>
<dbReference type="GO" id="GO:0070987">
    <property type="term" value="P:error-free translesion synthesis"/>
    <property type="evidence" value="ECO:0007669"/>
    <property type="project" value="UniProtKB-ARBA"/>
</dbReference>
<dbReference type="InterPro" id="IPR052230">
    <property type="entry name" value="DNA_polymerase_eta"/>
</dbReference>
<dbReference type="InterPro" id="IPR001126">
    <property type="entry name" value="UmuC"/>
</dbReference>
<keyword evidence="10" id="KW-0539">Nucleus</keyword>
<dbReference type="Pfam" id="PF18439">
    <property type="entry name" value="zf_UBZ"/>
    <property type="match status" value="1"/>
</dbReference>
<evidence type="ECO:0000313" key="14">
    <source>
        <dbReference type="EMBL" id="UQC87617.1"/>
    </source>
</evidence>
<dbReference type="InterPro" id="IPR043502">
    <property type="entry name" value="DNA/RNA_pol_sf"/>
</dbReference>
<dbReference type="GO" id="GO:0008270">
    <property type="term" value="F:zinc ion binding"/>
    <property type="evidence" value="ECO:0007669"/>
    <property type="project" value="UniProtKB-KW"/>
</dbReference>
<dbReference type="PANTHER" id="PTHR45873">
    <property type="entry name" value="DNA POLYMERASE ETA"/>
    <property type="match status" value="1"/>
</dbReference>
<dbReference type="Proteomes" id="UP000830671">
    <property type="component" value="Chromosome 7"/>
</dbReference>
<dbReference type="InterPro" id="IPR013022">
    <property type="entry name" value="Xyl_isomerase-like_TIM-brl"/>
</dbReference>
<dbReference type="PANTHER" id="PTHR45873:SF1">
    <property type="entry name" value="DNA POLYMERASE ETA"/>
    <property type="match status" value="1"/>
</dbReference>
<dbReference type="PROSITE" id="PS50173">
    <property type="entry name" value="UMUC"/>
    <property type="match status" value="1"/>
</dbReference>
<dbReference type="GO" id="GO:0003684">
    <property type="term" value="F:damaged DNA binding"/>
    <property type="evidence" value="ECO:0007669"/>
    <property type="project" value="InterPro"/>
</dbReference>
<keyword evidence="7" id="KW-0862">Zinc</keyword>
<dbReference type="Gene3D" id="3.30.70.270">
    <property type="match status" value="1"/>
</dbReference>
<evidence type="ECO:0000256" key="4">
    <source>
        <dbReference type="ARBA" id="ARBA00022723"/>
    </source>
</evidence>
<sequence length="1189" mass="134176">MIRDQAAPPTQLEILYSNQLQSWGMESDLKLLGHLTGLEALIMRTEVESSRVIVRQLRVSSLGMFDSAVINALLVRTPDIPFQWRTRQLHRQPPSSRMHSSFGSYDEIALHMSDDSFTFPTDPTSAESQFTQHDLQLLGQSSPESPLRVVALVDYDSFYAQYESVRLGLPPSKPLAVRQWNAIIALNYPAKDRGLKRTISVEEARRLCPDIVLQHVPTWREGDDCWRYRADVLDNLTTDKASLDPYRDMSRRTMKLVRRILPATPAPTIERAGVDEFYVDLSAQVYQILTKRFPGLGSFSNNAEETLPLPPVDTSLNWKSDKVMDLPNARDPEYILDWDDVVLSIGASIILNIRKEIKAELELATSAGISHNKMLAKVASRMNKPFGQTIIRRKCIPTIMPTLKVTSLSGLARQLGQKVVKAFGSDGIRDLLQVSLAEMRSELGAPDGQWVYRAIRGDETGPVRPRSEVQSLLAAKTFVPKAENLQQASKWLRIFAADLESRLRDLDLDSEVPRRPRTIAVQHHIRGRFGPTRSKQAPIPPHVEINRDTIFNMLHGLLKDLTDHGESWPCLGISVSMSNLESGVPTSDPGHRITSFFTSDSSASLRKRSREGDVANKHAGRKRMYTANDAAEGSTSERLATASISARAVQGSSTDEQGQQYLCPKCDEAVQPEDVLEHLDWHKSASRQSMDPHDRVSFSLPRCIEPGMREYSDTEFDALQDGIDLSSIDTKTRRSIFIHTDFKHRRVLLDTAQNASISIPFPDSQALGSSRLELKLTQRMDDPLFPRLRGINYRFWQVGEGLTIRGVHKSDGMMPLCRSSDDCPHQQKERKQDSGAFGPFSGSTVEAHLVELASGHWPAIDGIRAPEFDGLQCLALAYSPYQAFLFLPVTGSHRICTLVNMPSIARFRTLWGISPGDNFANWVALFPDLKAKGYTGVEIDYRDIPAEQLPELRRILDQFEFQLVAQIMSSWPGYVGPRPPGLTPKDHLEHYRKQLERAQVLKPVKVNAQSGSDIWTLDQSVEFYQGTFKIDEELGFAGRVTHETHRNRSMFNPYAARYILERVPNLRITADISHWVVVSERLLDESVEDQEVLEKVIPHIYHVHARIGTTQASQCADPSDPVYKPEREFFERFWTKVIQHSATRGADYQISFTPEYGPYPYHPYHSPRVYTEVADTEGLRLEGLFLAAL</sequence>
<evidence type="ECO:0000256" key="9">
    <source>
        <dbReference type="ARBA" id="ARBA00023204"/>
    </source>
</evidence>
<keyword evidence="6" id="KW-0863">Zinc-finger</keyword>
<keyword evidence="8" id="KW-0496">Mitochondrion</keyword>
<dbReference type="RefSeq" id="XP_049149225.1">
    <property type="nucleotide sequence ID" value="XM_049292079.1"/>
</dbReference>
<dbReference type="Gene3D" id="3.20.20.150">
    <property type="entry name" value="Divalent-metal-dependent TIM barrel enzymes"/>
    <property type="match status" value="1"/>
</dbReference>
<keyword evidence="3" id="KW-0808">Transferase</keyword>
<dbReference type="Gene3D" id="3.30.1490.100">
    <property type="entry name" value="DNA polymerase, Y-family, little finger domain"/>
    <property type="match status" value="1"/>
</dbReference>
<dbReference type="SUPFAM" id="SSF51658">
    <property type="entry name" value="Xylose isomerase-like"/>
    <property type="match status" value="1"/>
</dbReference>
<protein>
    <recommendedName>
        <fullName evidence="11">DNA polymerase eta</fullName>
    </recommendedName>
</protein>
<evidence type="ECO:0000256" key="8">
    <source>
        <dbReference type="ARBA" id="ARBA00023128"/>
    </source>
</evidence>
<dbReference type="SUPFAM" id="SSF56672">
    <property type="entry name" value="DNA/RNA polymerases"/>
    <property type="match status" value="1"/>
</dbReference>
<dbReference type="GO" id="GO:0035861">
    <property type="term" value="C:site of double-strand break"/>
    <property type="evidence" value="ECO:0007669"/>
    <property type="project" value="TreeGrafter"/>
</dbReference>
<evidence type="ECO:0000256" key="12">
    <source>
        <dbReference type="SAM" id="MobiDB-lite"/>
    </source>
</evidence>
<dbReference type="Pfam" id="PF01261">
    <property type="entry name" value="AP_endonuc_2"/>
    <property type="match status" value="1"/>
</dbReference>
<keyword evidence="14" id="KW-0413">Isomerase</keyword>
<dbReference type="SUPFAM" id="SSF100879">
    <property type="entry name" value="Lesion bypass DNA polymerase (Y-family), little finger domain"/>
    <property type="match status" value="1"/>
</dbReference>
<dbReference type="InterPro" id="IPR041298">
    <property type="entry name" value="UBZ3"/>
</dbReference>
<dbReference type="GO" id="GO:0007064">
    <property type="term" value="P:mitotic sister chromatid cohesion"/>
    <property type="evidence" value="ECO:0007669"/>
    <property type="project" value="UniProtKB-ARBA"/>
</dbReference>
<proteinExistence type="predicted"/>
<evidence type="ECO:0000256" key="11">
    <source>
        <dbReference type="ARBA" id="ARBA00044975"/>
    </source>
</evidence>
<dbReference type="GO" id="GO:0016853">
    <property type="term" value="F:isomerase activity"/>
    <property type="evidence" value="ECO:0007669"/>
    <property type="project" value="UniProtKB-KW"/>
</dbReference>
<dbReference type="GO" id="GO:0005739">
    <property type="term" value="C:mitochondrion"/>
    <property type="evidence" value="ECO:0007669"/>
    <property type="project" value="UniProtKB-SubCell"/>
</dbReference>
<evidence type="ECO:0000256" key="7">
    <source>
        <dbReference type="ARBA" id="ARBA00022833"/>
    </source>
</evidence>
<keyword evidence="9" id="KW-0234">DNA repair</keyword>
<evidence type="ECO:0000256" key="6">
    <source>
        <dbReference type="ARBA" id="ARBA00022771"/>
    </source>
</evidence>
<comment type="subcellular location">
    <subcellularLocation>
        <location evidence="2">Mitochondrion</location>
    </subcellularLocation>
    <subcellularLocation>
        <location evidence="1">Nucleus</location>
    </subcellularLocation>
</comment>
<evidence type="ECO:0000256" key="10">
    <source>
        <dbReference type="ARBA" id="ARBA00023242"/>
    </source>
</evidence>